<proteinExistence type="inferred from homology"/>
<dbReference type="Proteomes" id="UP000095131">
    <property type="component" value="Unassembled WGS sequence"/>
</dbReference>
<name>A0A1E3WIA1_9VIBR</name>
<dbReference type="InterPro" id="IPR036388">
    <property type="entry name" value="WH-like_DNA-bd_sf"/>
</dbReference>
<dbReference type="Gene3D" id="1.10.10.10">
    <property type="entry name" value="Winged helix-like DNA-binding domain superfamily/Winged helix DNA-binding domain"/>
    <property type="match status" value="1"/>
</dbReference>
<organism evidence="2 3">
    <name type="scientific">Vibrio scophthalmi</name>
    <dbReference type="NCBI Taxonomy" id="45658"/>
    <lineage>
        <taxon>Bacteria</taxon>
        <taxon>Pseudomonadati</taxon>
        <taxon>Pseudomonadota</taxon>
        <taxon>Gammaproteobacteria</taxon>
        <taxon>Vibrionales</taxon>
        <taxon>Vibrionaceae</taxon>
        <taxon>Vibrio</taxon>
    </lineage>
</organism>
<reference evidence="2 3" key="1">
    <citation type="submission" date="2016-08" db="EMBL/GenBank/DDBJ databases">
        <title>Genome sequencing of Vibrio scophthalmi strain FP3289, an isolated from Paralichthys olivaceus.</title>
        <authorList>
            <person name="Han H.-J."/>
        </authorList>
    </citation>
    <scope>NUCLEOTIDE SEQUENCE [LARGE SCALE GENOMIC DNA]</scope>
    <source>
        <strain evidence="2 3">FP3289</strain>
    </source>
</reference>
<dbReference type="SUPFAM" id="SSF46785">
    <property type="entry name" value="Winged helix' DNA-binding domain"/>
    <property type="match status" value="1"/>
</dbReference>
<comment type="similarity">
    <text evidence="1">Belongs to the ROK (NagC/XylR) family.</text>
</comment>
<accession>A0A1E3WIA1</accession>
<evidence type="ECO:0000313" key="2">
    <source>
        <dbReference type="EMBL" id="ODS05500.1"/>
    </source>
</evidence>
<dbReference type="InterPro" id="IPR000600">
    <property type="entry name" value="ROK"/>
</dbReference>
<comment type="caution">
    <text evidence="2">The sequence shown here is derived from an EMBL/GenBank/DDBJ whole genome shotgun (WGS) entry which is preliminary data.</text>
</comment>
<dbReference type="AlphaFoldDB" id="A0A1E3WIA1"/>
<gene>
    <name evidence="2" type="ORF">VSF3289_04641</name>
</gene>
<evidence type="ECO:0000313" key="3">
    <source>
        <dbReference type="Proteomes" id="UP000095131"/>
    </source>
</evidence>
<sequence length="390" mass="43553">MNLMDKQQSLSLERKILLFEQILNGYQTSEIVTRKGLVEANHLRPATVTKLIGELLDFGLVKEDTKTHVSGPGRPEVCLIPNKNQYNAIFVYVDSLTLTASLVNLTGEILYSSSCEFENRSATKEQLISVIESQVKNAYETIEAGTTVCGVILSLPGIVDRKNQVWKYSNRWPNATDISFASLEETLACKVILVKNLQAELNAFILENKQLKSRNTLYIHWGEGIGAASYDANRMVRFRQQGLFSEIGQTIIDNDGSTLEQIASLASLRDTLGQNLNCIIGNEKQCAEQIKDLPLSSLPCLEQAQQVFSRSLVNAYLTLFPDTIILTGPFIENTCIFEEIKRLFFAKLPSYCPSDIQLLVNSNTVINELQGAVIPFFSNYVNDKITQAHN</sequence>
<dbReference type="SUPFAM" id="SSF53067">
    <property type="entry name" value="Actin-like ATPase domain"/>
    <property type="match status" value="1"/>
</dbReference>
<dbReference type="InterPro" id="IPR036390">
    <property type="entry name" value="WH_DNA-bd_sf"/>
</dbReference>
<dbReference type="PANTHER" id="PTHR18964:SF149">
    <property type="entry name" value="BIFUNCTIONAL UDP-N-ACETYLGLUCOSAMINE 2-EPIMERASE_N-ACETYLMANNOSAMINE KINASE"/>
    <property type="match status" value="1"/>
</dbReference>
<dbReference type="InterPro" id="IPR043129">
    <property type="entry name" value="ATPase_NBD"/>
</dbReference>
<dbReference type="PANTHER" id="PTHR18964">
    <property type="entry name" value="ROK (REPRESSOR, ORF, KINASE) FAMILY"/>
    <property type="match status" value="1"/>
</dbReference>
<dbReference type="PATRIC" id="fig|45658.8.peg.4640"/>
<protein>
    <recommendedName>
        <fullName evidence="4">Glucokinase</fullName>
    </recommendedName>
</protein>
<dbReference type="OrthoDB" id="49685at2"/>
<evidence type="ECO:0000256" key="1">
    <source>
        <dbReference type="ARBA" id="ARBA00006479"/>
    </source>
</evidence>
<dbReference type="Gene3D" id="3.30.420.40">
    <property type="match status" value="2"/>
</dbReference>
<dbReference type="Pfam" id="PF00480">
    <property type="entry name" value="ROK"/>
    <property type="match status" value="1"/>
</dbReference>
<evidence type="ECO:0008006" key="4">
    <source>
        <dbReference type="Google" id="ProtNLM"/>
    </source>
</evidence>
<dbReference type="EMBL" id="MDCJ01000007">
    <property type="protein sequence ID" value="ODS05500.1"/>
    <property type="molecule type" value="Genomic_DNA"/>
</dbReference>